<keyword evidence="6" id="KW-1185">Reference proteome</keyword>
<dbReference type="PROSITE" id="PS00463">
    <property type="entry name" value="ZN2_CY6_FUNGAL_1"/>
    <property type="match status" value="1"/>
</dbReference>
<dbReference type="Gene3D" id="4.10.240.10">
    <property type="entry name" value="Zn(2)-C6 fungal-type DNA-binding domain"/>
    <property type="match status" value="1"/>
</dbReference>
<comment type="subcellular location">
    <subcellularLocation>
        <location evidence="1">Nucleus</location>
    </subcellularLocation>
</comment>
<gene>
    <name evidence="5" type="ORF">DEBR0S1_24278G</name>
</gene>
<dbReference type="Pfam" id="PF00172">
    <property type="entry name" value="Zn_clus"/>
    <property type="match status" value="1"/>
</dbReference>
<feature type="domain" description="Zn(2)-C6 fungal-type" evidence="4">
    <location>
        <begin position="37"/>
        <end position="67"/>
    </location>
</feature>
<dbReference type="GO" id="GO:0000981">
    <property type="term" value="F:DNA-binding transcription factor activity, RNA polymerase II-specific"/>
    <property type="evidence" value="ECO:0007669"/>
    <property type="project" value="InterPro"/>
</dbReference>
<feature type="region of interest" description="Disordered" evidence="3">
    <location>
        <begin position="1"/>
        <end position="23"/>
    </location>
</feature>
<dbReference type="PANTHER" id="PTHR37534:SF46">
    <property type="entry name" value="ZN(II)2CYS6 TRANSCRIPTION FACTOR (EUROFUNG)"/>
    <property type="match status" value="1"/>
</dbReference>
<evidence type="ECO:0000256" key="3">
    <source>
        <dbReference type="SAM" id="MobiDB-lite"/>
    </source>
</evidence>
<dbReference type="Proteomes" id="UP000478008">
    <property type="component" value="Unassembled WGS sequence"/>
</dbReference>
<dbReference type="SUPFAM" id="SSF57701">
    <property type="entry name" value="Zn2/Cys6 DNA-binding domain"/>
    <property type="match status" value="1"/>
</dbReference>
<dbReference type="SMART" id="SM00066">
    <property type="entry name" value="GAL4"/>
    <property type="match status" value="1"/>
</dbReference>
<accession>A0A7D9CYR4</accession>
<keyword evidence="2" id="KW-0539">Nucleus</keyword>
<dbReference type="GO" id="GO:0008270">
    <property type="term" value="F:zinc ion binding"/>
    <property type="evidence" value="ECO:0007669"/>
    <property type="project" value="InterPro"/>
</dbReference>
<proteinExistence type="predicted"/>
<dbReference type="AlphaFoldDB" id="A0A7D9CYR4"/>
<sequence length="652" mass="74531">MSKEKDKHVRTKERGQLSTSVRQNISHSFPKTRTKTGCFTCRKRKKKCDEHYPICSGCARNFLSCVWPKNKCDTLPKNFKITSGTAAHIKASKSSANTETRNRGIAKSSFFVNKHLSNLCDIEPTYSDFDVPSSMCSVIPLKLYKHESSRSFTKECTKSGKIPGVMSFKISLANASHKHMNKLEQTIPPRVLFIDSLTSRSGYSCGRVTTDNHLTRADIHKTVDQQSIDQMFTSLYDTLQSKKLPWNLSEYPYLESDDTSIYNNFMDSFIPKVLSQGYYTVNSPKISFLREVFYAYSSLCLMKMVSSLSMENPRDHFTIADAHYNKAIESIKNCNEPSDVGKKVEQQGNAPAFECGWMLPCISIIRITTKNIDLVSKETMDNSFQTNSCNGSITVEETERILLVNFLFSYAIGLYFLPDNDLRSIPSPFKIFDKYRVQFSSALFGSENNQRSSKMWLFNVIQGSIFNCYENLCKLFWVLRHLEELDPQKKTNYLSTVKHDMTLIWTTLQTSDIQLDSSSDKRTSTFLVFAKYLHQSLEILHMKLMDPELGPSNPVIKFYVNQFVHIYRSLTNDAEVPKCLKLMPLFICGCASKSLDDRVFLTKELYFLGRDLSLQIISTITARLEDRWRIEETGGKSSLTSLIARCGFDICK</sequence>
<evidence type="ECO:0000313" key="6">
    <source>
        <dbReference type="Proteomes" id="UP000478008"/>
    </source>
</evidence>
<feature type="compositionally biased region" description="Basic and acidic residues" evidence="3">
    <location>
        <begin position="1"/>
        <end position="15"/>
    </location>
</feature>
<protein>
    <submittedName>
        <fullName evidence="5">DEBR0S1_24278g1_1</fullName>
    </submittedName>
</protein>
<evidence type="ECO:0000313" key="5">
    <source>
        <dbReference type="EMBL" id="VUG16732.1"/>
    </source>
</evidence>
<evidence type="ECO:0000259" key="4">
    <source>
        <dbReference type="PROSITE" id="PS50048"/>
    </source>
</evidence>
<name>A0A7D9CYR4_DEKBR</name>
<dbReference type="PROSITE" id="PS50048">
    <property type="entry name" value="ZN2_CY6_FUNGAL_2"/>
    <property type="match status" value="1"/>
</dbReference>
<dbReference type="InterPro" id="IPR036864">
    <property type="entry name" value="Zn2-C6_fun-type_DNA-bd_sf"/>
</dbReference>
<reference evidence="5 6" key="1">
    <citation type="submission" date="2019-07" db="EMBL/GenBank/DDBJ databases">
        <authorList>
            <person name="Friedrich A."/>
            <person name="Schacherer J."/>
        </authorList>
    </citation>
    <scope>NUCLEOTIDE SEQUENCE [LARGE SCALE GENOMIC DNA]</scope>
</reference>
<organism evidence="5 6">
    <name type="scientific">Dekkera bruxellensis</name>
    <name type="common">Brettanomyces custersii</name>
    <dbReference type="NCBI Taxonomy" id="5007"/>
    <lineage>
        <taxon>Eukaryota</taxon>
        <taxon>Fungi</taxon>
        <taxon>Dikarya</taxon>
        <taxon>Ascomycota</taxon>
        <taxon>Saccharomycotina</taxon>
        <taxon>Pichiomycetes</taxon>
        <taxon>Pichiales</taxon>
        <taxon>Pichiaceae</taxon>
        <taxon>Brettanomyces</taxon>
    </lineage>
</organism>
<dbReference type="GO" id="GO:0005634">
    <property type="term" value="C:nucleus"/>
    <property type="evidence" value="ECO:0007669"/>
    <property type="project" value="UniProtKB-SubCell"/>
</dbReference>
<dbReference type="EMBL" id="CABFWN010000001">
    <property type="protein sequence ID" value="VUG16732.1"/>
    <property type="molecule type" value="Genomic_DNA"/>
</dbReference>
<dbReference type="InterPro" id="IPR021858">
    <property type="entry name" value="Fun_TF"/>
</dbReference>
<dbReference type="Pfam" id="PF11951">
    <property type="entry name" value="Fungal_trans_2"/>
    <property type="match status" value="1"/>
</dbReference>
<dbReference type="CDD" id="cd00067">
    <property type="entry name" value="GAL4"/>
    <property type="match status" value="1"/>
</dbReference>
<dbReference type="InterPro" id="IPR001138">
    <property type="entry name" value="Zn2Cys6_DnaBD"/>
</dbReference>
<dbReference type="PANTHER" id="PTHR37534">
    <property type="entry name" value="TRANSCRIPTIONAL ACTIVATOR PROTEIN UGA3"/>
    <property type="match status" value="1"/>
</dbReference>
<evidence type="ECO:0000256" key="2">
    <source>
        <dbReference type="ARBA" id="ARBA00023242"/>
    </source>
</evidence>
<evidence type="ECO:0000256" key="1">
    <source>
        <dbReference type="ARBA" id="ARBA00004123"/>
    </source>
</evidence>